<protein>
    <recommendedName>
        <fullName evidence="5">Dual specificity protein phosphatase 19</fullName>
    </recommendedName>
</protein>
<gene>
    <name evidence="3" type="ORF">JD844_022978</name>
</gene>
<dbReference type="SMART" id="SM00195">
    <property type="entry name" value="DSPc"/>
    <property type="match status" value="1"/>
</dbReference>
<reference evidence="3 4" key="1">
    <citation type="journal article" date="2022" name="Gigascience">
        <title>A chromosome-level genome assembly and annotation of the desert horned lizard, Phrynosoma platyrhinos, provides insight into chromosomal rearrangements among reptiles.</title>
        <authorList>
            <person name="Koochekian N."/>
            <person name="Ascanio A."/>
            <person name="Farleigh K."/>
            <person name="Card D.C."/>
            <person name="Schield D.R."/>
            <person name="Castoe T.A."/>
            <person name="Jezkova T."/>
        </authorList>
    </citation>
    <scope>NUCLEOTIDE SEQUENCE [LARGE SCALE GENOMIC DNA]</scope>
    <source>
        <strain evidence="3">NK-2021</strain>
    </source>
</reference>
<evidence type="ECO:0000313" key="4">
    <source>
        <dbReference type="Proteomes" id="UP000826234"/>
    </source>
</evidence>
<dbReference type="PROSITE" id="PS50054">
    <property type="entry name" value="TYR_PHOSPHATASE_DUAL"/>
    <property type="match status" value="1"/>
</dbReference>
<dbReference type="PROSITE" id="PS50056">
    <property type="entry name" value="TYR_PHOSPHATASE_2"/>
    <property type="match status" value="1"/>
</dbReference>
<dbReference type="PANTHER" id="PTHR46377:SF1">
    <property type="entry name" value="DUAL SPECIFICITY PROTEIN PHOSPHATASE 19"/>
    <property type="match status" value="1"/>
</dbReference>
<evidence type="ECO:0000259" key="1">
    <source>
        <dbReference type="PROSITE" id="PS50054"/>
    </source>
</evidence>
<feature type="domain" description="Tyrosine specific protein phosphatases" evidence="2">
    <location>
        <begin position="104"/>
        <end position="158"/>
    </location>
</feature>
<keyword evidence="4" id="KW-1185">Reference proteome</keyword>
<dbReference type="InterPro" id="IPR000340">
    <property type="entry name" value="Dual-sp_phosphatase_cat-dom"/>
</dbReference>
<accession>A0ABQ7SWD2</accession>
<dbReference type="Proteomes" id="UP000826234">
    <property type="component" value="Unassembled WGS sequence"/>
</dbReference>
<comment type="caution">
    <text evidence="3">The sequence shown here is derived from an EMBL/GenBank/DDBJ whole genome shotgun (WGS) entry which is preliminary data.</text>
</comment>
<dbReference type="Pfam" id="PF00782">
    <property type="entry name" value="DSPc"/>
    <property type="match status" value="1"/>
</dbReference>
<dbReference type="InterPro" id="IPR029021">
    <property type="entry name" value="Prot-tyrosine_phosphatase-like"/>
</dbReference>
<dbReference type="InterPro" id="IPR020422">
    <property type="entry name" value="TYR_PHOSPHATASE_DUAL_dom"/>
</dbReference>
<dbReference type="PANTHER" id="PTHR46377">
    <property type="entry name" value="DUAL SPECIFICITY PROTEIN PHOSPHATASE 19"/>
    <property type="match status" value="1"/>
</dbReference>
<dbReference type="InterPro" id="IPR003595">
    <property type="entry name" value="Tyr_Pase_cat"/>
</dbReference>
<proteinExistence type="predicted"/>
<evidence type="ECO:0008006" key="5">
    <source>
        <dbReference type="Google" id="ProtNLM"/>
    </source>
</evidence>
<evidence type="ECO:0000313" key="3">
    <source>
        <dbReference type="EMBL" id="KAH0621560.1"/>
    </source>
</evidence>
<organism evidence="3 4">
    <name type="scientific">Phrynosoma platyrhinos</name>
    <name type="common">Desert horned lizard</name>
    <dbReference type="NCBI Taxonomy" id="52577"/>
    <lineage>
        <taxon>Eukaryota</taxon>
        <taxon>Metazoa</taxon>
        <taxon>Chordata</taxon>
        <taxon>Craniata</taxon>
        <taxon>Vertebrata</taxon>
        <taxon>Euteleostomi</taxon>
        <taxon>Lepidosauria</taxon>
        <taxon>Squamata</taxon>
        <taxon>Bifurcata</taxon>
        <taxon>Unidentata</taxon>
        <taxon>Episquamata</taxon>
        <taxon>Toxicofera</taxon>
        <taxon>Iguania</taxon>
        <taxon>Phrynosomatidae</taxon>
        <taxon>Phrynosomatinae</taxon>
        <taxon>Phrynosoma</taxon>
    </lineage>
</organism>
<sequence>MHSLTQEIRSFSKTHLRKQCTRVTTLSGKRLIETWKDARMQVVDCQEGGACGYVQDLSLDLQVTHVLNVAYGVENAFPHDFTYKTIPILDLPETDIVSYFPECFEFIEEVKLKEGVVLVHCNAGVSRAAAIIIGFLMHSEGLSFAKAFSLVKNARPAICPNPGFMEQLHKYHQLNNNKNGNLNDSE</sequence>
<dbReference type="SMART" id="SM00404">
    <property type="entry name" value="PTPc_motif"/>
    <property type="match status" value="1"/>
</dbReference>
<dbReference type="SUPFAM" id="SSF52799">
    <property type="entry name" value="(Phosphotyrosine protein) phosphatases II"/>
    <property type="match status" value="1"/>
</dbReference>
<evidence type="ECO:0000259" key="2">
    <source>
        <dbReference type="PROSITE" id="PS50056"/>
    </source>
</evidence>
<feature type="domain" description="Tyrosine-protein phosphatase" evidence="1">
    <location>
        <begin position="36"/>
        <end position="177"/>
    </location>
</feature>
<name>A0ABQ7SWD2_PHRPL</name>
<dbReference type="Gene3D" id="3.90.190.10">
    <property type="entry name" value="Protein tyrosine phosphatase superfamily"/>
    <property type="match status" value="1"/>
</dbReference>
<dbReference type="EMBL" id="JAIPUX010003289">
    <property type="protein sequence ID" value="KAH0621560.1"/>
    <property type="molecule type" value="Genomic_DNA"/>
</dbReference>
<dbReference type="InterPro" id="IPR000387">
    <property type="entry name" value="Tyr_Pase_dom"/>
</dbReference>